<sequence>MDGLKDAGLRRRSEGYERWFANDAIRSAKRLIVSWRRLDPMHAAGWSVSDDLRVRGQIKELR</sequence>
<comment type="caution">
    <text evidence="1">The sequence shown here is derived from an EMBL/GenBank/DDBJ whole genome shotgun (WGS) entry which is preliminary data.</text>
</comment>
<proteinExistence type="predicted"/>
<reference evidence="1 2" key="1">
    <citation type="submission" date="2015-01" db="EMBL/GenBank/DDBJ databases">
        <title>Evolution of Trichinella species and genotypes.</title>
        <authorList>
            <person name="Korhonen P.K."/>
            <person name="Edoardo P."/>
            <person name="Giuseppe L.R."/>
            <person name="Gasser R.B."/>
        </authorList>
    </citation>
    <scope>NUCLEOTIDE SEQUENCE [LARGE SCALE GENOMIC DNA]</scope>
    <source>
        <strain evidence="1">ISS13</strain>
    </source>
</reference>
<accession>A0A0V1ERC4</accession>
<organism evidence="1 2">
    <name type="scientific">Trichinella pseudospiralis</name>
    <name type="common">Parasitic roundworm</name>
    <dbReference type="NCBI Taxonomy" id="6337"/>
    <lineage>
        <taxon>Eukaryota</taxon>
        <taxon>Metazoa</taxon>
        <taxon>Ecdysozoa</taxon>
        <taxon>Nematoda</taxon>
        <taxon>Enoplea</taxon>
        <taxon>Dorylaimia</taxon>
        <taxon>Trichinellida</taxon>
        <taxon>Trichinellidae</taxon>
        <taxon>Trichinella</taxon>
    </lineage>
</organism>
<dbReference type="AlphaFoldDB" id="A0A0V1ERC4"/>
<name>A0A0V1ERC4_TRIPS</name>
<evidence type="ECO:0000313" key="1">
    <source>
        <dbReference type="EMBL" id="KRY76308.1"/>
    </source>
</evidence>
<evidence type="ECO:0000313" key="2">
    <source>
        <dbReference type="Proteomes" id="UP000054632"/>
    </source>
</evidence>
<dbReference type="Proteomes" id="UP000054632">
    <property type="component" value="Unassembled WGS sequence"/>
</dbReference>
<protein>
    <submittedName>
        <fullName evidence="1">Uncharacterized protein</fullName>
    </submittedName>
</protein>
<dbReference type="EMBL" id="JYDR01000012">
    <property type="protein sequence ID" value="KRY76308.1"/>
    <property type="molecule type" value="Genomic_DNA"/>
</dbReference>
<gene>
    <name evidence="1" type="ORF">T4A_3218</name>
</gene>